<evidence type="ECO:0000259" key="2">
    <source>
        <dbReference type="Pfam" id="PF06985"/>
    </source>
</evidence>
<feature type="domain" description="Heterokaryon incompatibility" evidence="2">
    <location>
        <begin position="238"/>
        <end position="383"/>
    </location>
</feature>
<gene>
    <name evidence="3" type="ORF">PG996_009142</name>
</gene>
<comment type="caution">
    <text evidence="3">The sequence shown here is derived from an EMBL/GenBank/DDBJ whole genome shotgun (WGS) entry which is preliminary data.</text>
</comment>
<dbReference type="EMBL" id="JAQQWM010000006">
    <property type="protein sequence ID" value="KAK8059212.1"/>
    <property type="molecule type" value="Genomic_DNA"/>
</dbReference>
<evidence type="ECO:0000313" key="4">
    <source>
        <dbReference type="Proteomes" id="UP001446871"/>
    </source>
</evidence>
<proteinExistence type="predicted"/>
<keyword evidence="4" id="KW-1185">Reference proteome</keyword>
<name>A0ABR1UKH3_9PEZI</name>
<organism evidence="3 4">
    <name type="scientific">Apiospora saccharicola</name>
    <dbReference type="NCBI Taxonomy" id="335842"/>
    <lineage>
        <taxon>Eukaryota</taxon>
        <taxon>Fungi</taxon>
        <taxon>Dikarya</taxon>
        <taxon>Ascomycota</taxon>
        <taxon>Pezizomycotina</taxon>
        <taxon>Sordariomycetes</taxon>
        <taxon>Xylariomycetidae</taxon>
        <taxon>Amphisphaeriales</taxon>
        <taxon>Apiosporaceae</taxon>
        <taxon>Apiospora</taxon>
    </lineage>
</organism>
<dbReference type="Pfam" id="PF06985">
    <property type="entry name" value="HET"/>
    <property type="match status" value="1"/>
</dbReference>
<dbReference type="InterPro" id="IPR010730">
    <property type="entry name" value="HET"/>
</dbReference>
<evidence type="ECO:0000313" key="3">
    <source>
        <dbReference type="EMBL" id="KAK8059212.1"/>
    </source>
</evidence>
<dbReference type="PANTHER" id="PTHR33112:SF16">
    <property type="entry name" value="HETEROKARYON INCOMPATIBILITY DOMAIN-CONTAINING PROTEIN"/>
    <property type="match status" value="1"/>
</dbReference>
<evidence type="ECO:0000256" key="1">
    <source>
        <dbReference type="SAM" id="MobiDB-lite"/>
    </source>
</evidence>
<dbReference type="Proteomes" id="UP001446871">
    <property type="component" value="Unassembled WGS sequence"/>
</dbReference>
<feature type="region of interest" description="Disordered" evidence="1">
    <location>
        <begin position="789"/>
        <end position="813"/>
    </location>
</feature>
<feature type="compositionally biased region" description="Polar residues" evidence="1">
    <location>
        <begin position="794"/>
        <end position="804"/>
    </location>
</feature>
<dbReference type="PANTHER" id="PTHR33112">
    <property type="entry name" value="DOMAIN PROTEIN, PUTATIVE-RELATED"/>
    <property type="match status" value="1"/>
</dbReference>
<sequence>MSDESISRNVASSQNGTSRINLFTHMGTDGCKLSCADWQRWVDLSNSTSGNNSARRAKHTRMNDFLVGRDTESMQQPDPAVSRRKNPVCFRLDDIAASADSGCGTCAFFGRVLDRILLENYDLVSDAVVFEWVGFRFLLKISNPDNGRSREFQIFLRSGSNVAITGMQSSQPLSGITSDAGSLQTARAWIRHCDTSHDACRAYKTAKLPKRVLDCAEIIKEGEPGIRLMEDQDFSAKYACLSHCWGTAPMPVLTKDKTLSENLDFIAWSRLPKTFQDAITITRELGLQYLWIDSLCIIQDSKEDWETESSKMADIYRHGYITIAALSSADHQGGCFPNSPVRDLCLDMPLKGAMSVSLGVREKSTDDFFRQTPLLTRAWVYQERMLSRRTLLCHYRELQFECRTRWMCQCGNDRMAPHMAASQEPQLTAKKDYNQTSAFNAEGRNWHSIVTTYSKLGITKGRDKLPALSACASDSAPGRGRYLAGLWERTLAEDLLWITEPHKGKLNARPGRVKWRAPSWSWASMDANPGVQFMGTSAHFSGASPALENFRKRIVEAHCTPAGLNKFGEVADGYLRVRARLSPAKLRYNCFNCSHAIARMRLYTLESNRYYHDHRRNKTNMLCSFDGIEPLFIPSGIRFDFLADSVLDHGAAALFDVLGVSYPIASPATGGRSCMLVSAWLLYMYEVSSTKGNKGLKGDSPQTVCFMVLRHITSALAPASDLNAAEDWKRDTIEPLSNEEQVITLSRICRRGRHDVLGLVEIRGHQQPEEDDEQGLRLQGGVEVVVLHHEPHGPSSNAPPSTAMASPCLRSAT</sequence>
<reference evidence="3 4" key="1">
    <citation type="submission" date="2023-01" db="EMBL/GenBank/DDBJ databases">
        <title>Analysis of 21 Apiospora genomes using comparative genomics revels a genus with tremendous synthesis potential of carbohydrate active enzymes and secondary metabolites.</title>
        <authorList>
            <person name="Sorensen T."/>
        </authorList>
    </citation>
    <scope>NUCLEOTIDE SEQUENCE [LARGE SCALE GENOMIC DNA]</scope>
    <source>
        <strain evidence="3 4">CBS 83171</strain>
    </source>
</reference>
<protein>
    <submittedName>
        <fullName evidence="3">HET domain-containing protein</fullName>
    </submittedName>
</protein>
<accession>A0ABR1UKH3</accession>